<protein>
    <submittedName>
        <fullName evidence="7">PTS sugar transporter subunit IIA</fullName>
    </submittedName>
</protein>
<keyword evidence="5" id="KW-0598">Phosphotransferase system</keyword>
<dbReference type="PROSITE" id="PS51094">
    <property type="entry name" value="PTS_EIIA_TYPE_2"/>
    <property type="match status" value="1"/>
</dbReference>
<dbReference type="Pfam" id="PF00359">
    <property type="entry name" value="PTS_EIIA_2"/>
    <property type="match status" value="1"/>
</dbReference>
<dbReference type="Gene3D" id="3.40.930.10">
    <property type="entry name" value="Mannitol-specific EII, Chain A"/>
    <property type="match status" value="1"/>
</dbReference>
<keyword evidence="1" id="KW-0813">Transport</keyword>
<keyword evidence="4" id="KW-0808">Transferase</keyword>
<dbReference type="AlphaFoldDB" id="A0A940SU77"/>
<dbReference type="InterPro" id="IPR016152">
    <property type="entry name" value="PTrfase/Anion_transptr"/>
</dbReference>
<keyword evidence="2" id="KW-0597">Phosphoprotein</keyword>
<dbReference type="NCBIfam" id="TIGR00848">
    <property type="entry name" value="fruA"/>
    <property type="match status" value="1"/>
</dbReference>
<comment type="caution">
    <text evidence="7">The sequence shown here is derived from an EMBL/GenBank/DDBJ whole genome shotgun (WGS) entry which is preliminary data.</text>
</comment>
<keyword evidence="8" id="KW-1185">Reference proteome</keyword>
<dbReference type="RefSeq" id="WP_209526680.1">
    <property type="nucleotide sequence ID" value="NZ_JAEEGA010000004.1"/>
</dbReference>
<evidence type="ECO:0000256" key="4">
    <source>
        <dbReference type="ARBA" id="ARBA00022679"/>
    </source>
</evidence>
<dbReference type="PANTHER" id="PTHR47738">
    <property type="entry name" value="PTS SYSTEM FRUCTOSE-LIKE EIIA COMPONENT-RELATED"/>
    <property type="match status" value="1"/>
</dbReference>
<evidence type="ECO:0000256" key="5">
    <source>
        <dbReference type="ARBA" id="ARBA00022683"/>
    </source>
</evidence>
<dbReference type="SUPFAM" id="SSF55804">
    <property type="entry name" value="Phoshotransferase/anion transport protein"/>
    <property type="match status" value="1"/>
</dbReference>
<dbReference type="Proteomes" id="UP000674938">
    <property type="component" value="Unassembled WGS sequence"/>
</dbReference>
<dbReference type="PROSITE" id="PS00372">
    <property type="entry name" value="PTS_EIIA_TYPE_2_HIS"/>
    <property type="match status" value="1"/>
</dbReference>
<dbReference type="InterPro" id="IPR051541">
    <property type="entry name" value="PTS_SugarTrans_NitroReg"/>
</dbReference>
<dbReference type="PANTHER" id="PTHR47738:SF2">
    <property type="entry name" value="PTS SYSTEM FRUCTOSE-LIKE EIIA COMPONENT"/>
    <property type="match status" value="1"/>
</dbReference>
<feature type="domain" description="PTS EIIA type-2" evidence="6">
    <location>
        <begin position="8"/>
        <end position="153"/>
    </location>
</feature>
<gene>
    <name evidence="7" type="ORF">I6N95_08495</name>
</gene>
<evidence type="ECO:0000259" key="6">
    <source>
        <dbReference type="PROSITE" id="PS51094"/>
    </source>
</evidence>
<accession>A0A940SU77</accession>
<dbReference type="EMBL" id="JAEEGA010000004">
    <property type="protein sequence ID" value="MBP1041040.1"/>
    <property type="molecule type" value="Genomic_DNA"/>
</dbReference>
<reference evidence="7" key="1">
    <citation type="submission" date="2020-12" db="EMBL/GenBank/DDBJ databases">
        <title>Vagococcus allomyrinae sp. nov. and Enterococcus lavae sp. nov., isolated from the larvae of Allomyrina dichotoma.</title>
        <authorList>
            <person name="Lee S.D."/>
        </authorList>
    </citation>
    <scope>NUCLEOTIDE SEQUENCE</scope>
    <source>
        <strain evidence="7">BWB3-3</strain>
    </source>
</reference>
<evidence type="ECO:0000256" key="1">
    <source>
        <dbReference type="ARBA" id="ARBA00022448"/>
    </source>
</evidence>
<dbReference type="GO" id="GO:0008982">
    <property type="term" value="F:protein-N(PI)-phosphohistidine-sugar phosphotransferase activity"/>
    <property type="evidence" value="ECO:0007669"/>
    <property type="project" value="InterPro"/>
</dbReference>
<evidence type="ECO:0000313" key="7">
    <source>
        <dbReference type="EMBL" id="MBP1041040.1"/>
    </source>
</evidence>
<evidence type="ECO:0000313" key="8">
    <source>
        <dbReference type="Proteomes" id="UP000674938"/>
    </source>
</evidence>
<dbReference type="InterPro" id="IPR002178">
    <property type="entry name" value="PTS_EIIA_type-2_dom"/>
</dbReference>
<dbReference type="GO" id="GO:0009401">
    <property type="term" value="P:phosphoenolpyruvate-dependent sugar phosphotransferase system"/>
    <property type="evidence" value="ECO:0007669"/>
    <property type="project" value="UniProtKB-KW"/>
</dbReference>
<dbReference type="InterPro" id="IPR004715">
    <property type="entry name" value="PTS_IIA_fruc"/>
</dbReference>
<organism evidence="7 8">
    <name type="scientific">Vagococcus allomyrinae</name>
    <dbReference type="NCBI Taxonomy" id="2794353"/>
    <lineage>
        <taxon>Bacteria</taxon>
        <taxon>Bacillati</taxon>
        <taxon>Bacillota</taxon>
        <taxon>Bacilli</taxon>
        <taxon>Lactobacillales</taxon>
        <taxon>Enterococcaceae</taxon>
        <taxon>Vagococcus</taxon>
    </lineage>
</organism>
<evidence type="ECO:0000256" key="3">
    <source>
        <dbReference type="ARBA" id="ARBA00022597"/>
    </source>
</evidence>
<keyword evidence="3 7" id="KW-0762">Sugar transport</keyword>
<name>A0A940SU77_9ENTE</name>
<proteinExistence type="predicted"/>
<dbReference type="CDD" id="cd00211">
    <property type="entry name" value="PTS_IIA_fru"/>
    <property type="match status" value="1"/>
</dbReference>
<sequence>MTNMVLSEVLSEKVINLTLKAKTKEEAIDELSQLLFENHLIDSTVDFADDVLSREKAGVTGLGKGLAIPHGKSESVIKTSIAIGRTQFPIPWESLDDQPVTIVILFAVKNTDANTTHIKMLQNIAICLADDEFIEQLHTINHPTEMIQLFIEKEGKRS</sequence>
<evidence type="ECO:0000256" key="2">
    <source>
        <dbReference type="ARBA" id="ARBA00022553"/>
    </source>
</evidence>
<dbReference type="GO" id="GO:0016020">
    <property type="term" value="C:membrane"/>
    <property type="evidence" value="ECO:0007669"/>
    <property type="project" value="InterPro"/>
</dbReference>